<keyword evidence="1" id="KW-0472">Membrane</keyword>
<organism evidence="2 3">
    <name type="scientific">Symbiodinium necroappetens</name>
    <dbReference type="NCBI Taxonomy" id="1628268"/>
    <lineage>
        <taxon>Eukaryota</taxon>
        <taxon>Sar</taxon>
        <taxon>Alveolata</taxon>
        <taxon>Dinophyceae</taxon>
        <taxon>Suessiales</taxon>
        <taxon>Symbiodiniaceae</taxon>
        <taxon>Symbiodinium</taxon>
    </lineage>
</organism>
<feature type="transmembrane region" description="Helical" evidence="1">
    <location>
        <begin position="35"/>
        <end position="57"/>
    </location>
</feature>
<evidence type="ECO:0000313" key="2">
    <source>
        <dbReference type="EMBL" id="CAE7679725.1"/>
    </source>
</evidence>
<sequence>GKHAEAQKAPHPIEEEKAKIDKSKRTVSSFAPSRGALYSLGSGVLLVALLMLGLWVLQVRQHHAVEELLMKQDKAHIREVRQLNQRLEEMSDQKTVLLWLMASHGWGLWTFGSEGLHGRRFQRRARDLQARAVESETLAAKLQMRTEELETQSQQQAVDSSTREKALRDLRGELKSAREEENATVAHFVEQLSRDTGTLAEAVEQDRENLEKSKAVLTLQARALTSCSLSPAFSFL</sequence>
<dbReference type="OrthoDB" id="10341500at2759"/>
<keyword evidence="3" id="KW-1185">Reference proteome</keyword>
<reference evidence="2" key="1">
    <citation type="submission" date="2021-02" db="EMBL/GenBank/DDBJ databases">
        <authorList>
            <person name="Dougan E. K."/>
            <person name="Rhodes N."/>
            <person name="Thang M."/>
            <person name="Chan C."/>
        </authorList>
    </citation>
    <scope>NUCLEOTIDE SEQUENCE</scope>
</reference>
<dbReference type="Proteomes" id="UP000601435">
    <property type="component" value="Unassembled WGS sequence"/>
</dbReference>
<keyword evidence="1" id="KW-0812">Transmembrane</keyword>
<keyword evidence="1" id="KW-1133">Transmembrane helix</keyword>
<accession>A0A812WMY3</accession>
<evidence type="ECO:0000313" key="3">
    <source>
        <dbReference type="Proteomes" id="UP000601435"/>
    </source>
</evidence>
<dbReference type="AlphaFoldDB" id="A0A812WMY3"/>
<name>A0A812WMY3_9DINO</name>
<feature type="non-terminal residue" evidence="2">
    <location>
        <position position="1"/>
    </location>
</feature>
<evidence type="ECO:0000256" key="1">
    <source>
        <dbReference type="SAM" id="Phobius"/>
    </source>
</evidence>
<dbReference type="EMBL" id="CAJNJA010033467">
    <property type="protein sequence ID" value="CAE7679725.1"/>
    <property type="molecule type" value="Genomic_DNA"/>
</dbReference>
<protein>
    <submittedName>
        <fullName evidence="2">PPC16 protein</fullName>
    </submittedName>
</protein>
<comment type="caution">
    <text evidence="2">The sequence shown here is derived from an EMBL/GenBank/DDBJ whole genome shotgun (WGS) entry which is preliminary data.</text>
</comment>
<gene>
    <name evidence="2" type="primary">PPC16</name>
    <name evidence="2" type="ORF">SNEC2469_LOCUS19532</name>
</gene>
<proteinExistence type="predicted"/>